<keyword evidence="4" id="KW-0964">Secreted</keyword>
<protein>
    <recommendedName>
        <fullName evidence="8">Protein Wnt</fullName>
    </recommendedName>
</protein>
<comment type="similarity">
    <text evidence="2 8">Belongs to the Wnt family.</text>
</comment>
<dbReference type="GO" id="GO:0005576">
    <property type="term" value="C:extracellular region"/>
    <property type="evidence" value="ECO:0007669"/>
    <property type="project" value="InterPro"/>
</dbReference>
<evidence type="ECO:0000256" key="3">
    <source>
        <dbReference type="ARBA" id="ARBA00022473"/>
    </source>
</evidence>
<evidence type="ECO:0000256" key="5">
    <source>
        <dbReference type="ARBA" id="ARBA00022530"/>
    </source>
</evidence>
<keyword evidence="3 8" id="KW-0217">Developmental protein</keyword>
<evidence type="ECO:0000256" key="1">
    <source>
        <dbReference type="ARBA" id="ARBA00004498"/>
    </source>
</evidence>
<evidence type="ECO:0000313" key="10">
    <source>
        <dbReference type="Proteomes" id="UP000507470"/>
    </source>
</evidence>
<dbReference type="Proteomes" id="UP000507470">
    <property type="component" value="Unassembled WGS sequence"/>
</dbReference>
<evidence type="ECO:0000256" key="6">
    <source>
        <dbReference type="ARBA" id="ARBA00022687"/>
    </source>
</evidence>
<name>A0A6J8D5N4_MYTCO</name>
<evidence type="ECO:0000256" key="4">
    <source>
        <dbReference type="ARBA" id="ARBA00022525"/>
    </source>
</evidence>
<evidence type="ECO:0000313" key="9">
    <source>
        <dbReference type="EMBL" id="CAC5402410.1"/>
    </source>
</evidence>
<keyword evidence="6 8" id="KW-0879">Wnt signaling pathway</keyword>
<reference evidence="9 10" key="1">
    <citation type="submission" date="2020-06" db="EMBL/GenBank/DDBJ databases">
        <authorList>
            <person name="Li R."/>
            <person name="Bekaert M."/>
        </authorList>
    </citation>
    <scope>NUCLEOTIDE SEQUENCE [LARGE SCALE GENOMIC DNA]</scope>
    <source>
        <strain evidence="10">wild</strain>
    </source>
</reference>
<evidence type="ECO:0000256" key="2">
    <source>
        <dbReference type="ARBA" id="ARBA00005683"/>
    </source>
</evidence>
<dbReference type="GO" id="GO:0016055">
    <property type="term" value="P:Wnt signaling pathway"/>
    <property type="evidence" value="ECO:0007669"/>
    <property type="project" value="UniProtKB-KW"/>
</dbReference>
<dbReference type="GO" id="GO:0005102">
    <property type="term" value="F:signaling receptor binding"/>
    <property type="evidence" value="ECO:0007669"/>
    <property type="project" value="InterPro"/>
</dbReference>
<evidence type="ECO:0000256" key="7">
    <source>
        <dbReference type="ARBA" id="ARBA00023157"/>
    </source>
</evidence>
<keyword evidence="5" id="KW-0272">Extracellular matrix</keyword>
<keyword evidence="10" id="KW-1185">Reference proteome</keyword>
<dbReference type="AlphaFoldDB" id="A0A6J8D5N4"/>
<comment type="subcellular location">
    <subcellularLocation>
        <location evidence="1 8">Secreted</location>
        <location evidence="1 8">Extracellular space</location>
        <location evidence="1 8">Extracellular matrix</location>
    </subcellularLocation>
</comment>
<organism evidence="9 10">
    <name type="scientific">Mytilus coruscus</name>
    <name type="common">Sea mussel</name>
    <dbReference type="NCBI Taxonomy" id="42192"/>
    <lineage>
        <taxon>Eukaryota</taxon>
        <taxon>Metazoa</taxon>
        <taxon>Spiralia</taxon>
        <taxon>Lophotrochozoa</taxon>
        <taxon>Mollusca</taxon>
        <taxon>Bivalvia</taxon>
        <taxon>Autobranchia</taxon>
        <taxon>Pteriomorphia</taxon>
        <taxon>Mytilida</taxon>
        <taxon>Mytiloidea</taxon>
        <taxon>Mytilidae</taxon>
        <taxon>Mytilinae</taxon>
        <taxon>Mytilus</taxon>
    </lineage>
</organism>
<dbReference type="InterPro" id="IPR005817">
    <property type="entry name" value="Wnt"/>
</dbReference>
<proteinExistence type="inferred from homology"/>
<dbReference type="EMBL" id="CACVKT020006490">
    <property type="protein sequence ID" value="CAC5402410.1"/>
    <property type="molecule type" value="Genomic_DNA"/>
</dbReference>
<accession>A0A6J8D5N4</accession>
<dbReference type="Pfam" id="PF00110">
    <property type="entry name" value="wnt"/>
    <property type="match status" value="1"/>
</dbReference>
<dbReference type="OrthoDB" id="5945655at2759"/>
<gene>
    <name evidence="9" type="ORF">MCOR_36349</name>
</gene>
<sequence length="122" mass="14386">MIRSYLWISLFTVCSFNIYTSKSWSLNEILITGPKVGLAATNYTRNPDLFTRHPVEAKILESVRKGTLKAQEECQHQFKWERWNCPADTAPFDQDFGEFVITLWIFIYIERRKVTLVLYTTK</sequence>
<evidence type="ECO:0000256" key="8">
    <source>
        <dbReference type="RuleBase" id="RU003500"/>
    </source>
</evidence>
<comment type="function">
    <text evidence="8">Ligand for members of the frizzled family of seven transmembrane receptors.</text>
</comment>
<keyword evidence="7" id="KW-1015">Disulfide bond</keyword>